<dbReference type="GO" id="GO:0008270">
    <property type="term" value="F:zinc ion binding"/>
    <property type="evidence" value="ECO:0007669"/>
    <property type="project" value="UniProtKB-KW"/>
</dbReference>
<accession>A5YSB2</accession>
<feature type="domain" description="SWIM-type" evidence="3">
    <location>
        <begin position="74"/>
        <end position="114"/>
    </location>
</feature>
<feature type="compositionally biased region" description="Basic and acidic residues" evidence="2">
    <location>
        <begin position="134"/>
        <end position="145"/>
    </location>
</feature>
<evidence type="ECO:0000256" key="2">
    <source>
        <dbReference type="SAM" id="MobiDB-lite"/>
    </source>
</evidence>
<reference evidence="4" key="1">
    <citation type="journal article" date="2007" name="ISME J.">
        <title>Genomic plasticity in prokaryotes: the case of the square haloarchaeon.</title>
        <authorList>
            <person name="Cuadros-Orellana S."/>
            <person name="Martin-Cuadrado A.B."/>
            <person name="Legault B."/>
            <person name="D'Auria G."/>
            <person name="Zhaxybayeva O."/>
            <person name="Papke R.T."/>
            <person name="Rodriguez-Valera F."/>
        </authorList>
    </citation>
    <scope>NUCLEOTIDE SEQUENCE</scope>
</reference>
<sequence>MVGAGTPTGASDWRPEAMKIDAEPVKKSIVSDLEFDIRTSKRVAWSRWEFTVVAPFEIEVCNASYGFEKDEHTYRVMVDVQGIPVSCSCKGFTHYHSPNGRVGKHMLAVATIGGPTLLNAAVAFSPHSEPSGETEAKSMFERLKADGGAPEAAVEPESESEPETCPNDDPQCDGPESEELPCFDCYLSR</sequence>
<dbReference type="InterPro" id="IPR007527">
    <property type="entry name" value="Znf_SWIM"/>
</dbReference>
<dbReference type="EMBL" id="EF583987">
    <property type="protein sequence ID" value="ABQ75869.1"/>
    <property type="molecule type" value="Genomic_DNA"/>
</dbReference>
<name>A5YSB2_9EURY</name>
<proteinExistence type="predicted"/>
<feature type="region of interest" description="Disordered" evidence="2">
    <location>
        <begin position="126"/>
        <end position="179"/>
    </location>
</feature>
<keyword evidence="1" id="KW-0862">Zinc</keyword>
<keyword evidence="1" id="KW-0863">Zinc-finger</keyword>
<dbReference type="AlphaFoldDB" id="A5YSB2"/>
<organism evidence="4">
    <name type="scientific">uncultured haloarchaeon</name>
    <dbReference type="NCBI Taxonomy" id="160804"/>
    <lineage>
        <taxon>Archaea</taxon>
        <taxon>Methanobacteriati</taxon>
        <taxon>Methanobacteriota</taxon>
        <taxon>Stenosarchaea group</taxon>
        <taxon>Halobacteria</taxon>
        <taxon>Halobacteriales</taxon>
        <taxon>Halobacteriaceae</taxon>
        <taxon>environmental samples</taxon>
    </lineage>
</organism>
<evidence type="ECO:0000313" key="4">
    <source>
        <dbReference type="EMBL" id="ABQ75869.1"/>
    </source>
</evidence>
<keyword evidence="1" id="KW-0479">Metal-binding</keyword>
<dbReference type="PROSITE" id="PS50966">
    <property type="entry name" value="ZF_SWIM"/>
    <property type="match status" value="1"/>
</dbReference>
<evidence type="ECO:0000259" key="3">
    <source>
        <dbReference type="PROSITE" id="PS50966"/>
    </source>
</evidence>
<evidence type="ECO:0000256" key="1">
    <source>
        <dbReference type="PROSITE-ProRule" id="PRU00325"/>
    </source>
</evidence>
<protein>
    <recommendedName>
        <fullName evidence="3">SWIM-type domain-containing protein</fullName>
    </recommendedName>
</protein>